<keyword evidence="2" id="KW-1185">Reference proteome</keyword>
<comment type="caution">
    <text evidence="1">The sequence shown here is derived from an EMBL/GenBank/DDBJ whole genome shotgun (WGS) entry which is preliminary data.</text>
</comment>
<name>A0AA40DGV7_9PEZI</name>
<evidence type="ECO:0000313" key="2">
    <source>
        <dbReference type="Proteomes" id="UP001174997"/>
    </source>
</evidence>
<organism evidence="1 2">
    <name type="scientific">Cercophora samala</name>
    <dbReference type="NCBI Taxonomy" id="330535"/>
    <lineage>
        <taxon>Eukaryota</taxon>
        <taxon>Fungi</taxon>
        <taxon>Dikarya</taxon>
        <taxon>Ascomycota</taxon>
        <taxon>Pezizomycotina</taxon>
        <taxon>Sordariomycetes</taxon>
        <taxon>Sordariomycetidae</taxon>
        <taxon>Sordariales</taxon>
        <taxon>Lasiosphaeriaceae</taxon>
        <taxon>Cercophora</taxon>
    </lineage>
</organism>
<evidence type="ECO:0000313" key="1">
    <source>
        <dbReference type="EMBL" id="KAK0673975.1"/>
    </source>
</evidence>
<dbReference type="AlphaFoldDB" id="A0AA40DGV7"/>
<dbReference type="EMBL" id="JAULSY010000003">
    <property type="protein sequence ID" value="KAK0673975.1"/>
    <property type="molecule type" value="Genomic_DNA"/>
</dbReference>
<reference evidence="1" key="1">
    <citation type="submission" date="2023-06" db="EMBL/GenBank/DDBJ databases">
        <title>Genome-scale phylogeny and comparative genomics of the fungal order Sordariales.</title>
        <authorList>
            <consortium name="Lawrence Berkeley National Laboratory"/>
            <person name="Hensen N."/>
            <person name="Bonometti L."/>
            <person name="Westerberg I."/>
            <person name="Brannstrom I.O."/>
            <person name="Guillou S."/>
            <person name="Cros-Aarteil S."/>
            <person name="Calhoun S."/>
            <person name="Haridas S."/>
            <person name="Kuo A."/>
            <person name="Mondo S."/>
            <person name="Pangilinan J."/>
            <person name="Riley R."/>
            <person name="Labutti K."/>
            <person name="Andreopoulos B."/>
            <person name="Lipzen A."/>
            <person name="Chen C."/>
            <person name="Yanf M."/>
            <person name="Daum C."/>
            <person name="Ng V."/>
            <person name="Clum A."/>
            <person name="Steindorff A."/>
            <person name="Ohm R."/>
            <person name="Martin F."/>
            <person name="Silar P."/>
            <person name="Natvig D."/>
            <person name="Lalanne C."/>
            <person name="Gautier V."/>
            <person name="Ament-Velasquez S.L."/>
            <person name="Kruys A."/>
            <person name="Hutchinson M.I."/>
            <person name="Powell A.J."/>
            <person name="Barry K."/>
            <person name="Miller A.N."/>
            <person name="Grigoriev I.V."/>
            <person name="Debuchy R."/>
            <person name="Gladieux P."/>
            <person name="Thoren M.H."/>
            <person name="Johannesson H."/>
        </authorList>
    </citation>
    <scope>NUCLEOTIDE SEQUENCE</scope>
    <source>
        <strain evidence="1">CBS 307.81</strain>
    </source>
</reference>
<protein>
    <submittedName>
        <fullName evidence="1">Uncharacterized protein</fullName>
    </submittedName>
</protein>
<dbReference type="Proteomes" id="UP001174997">
    <property type="component" value="Unassembled WGS sequence"/>
</dbReference>
<proteinExistence type="predicted"/>
<gene>
    <name evidence="1" type="ORF">QBC41DRAFT_69467</name>
</gene>
<sequence>MSHQHTLTHTATLAHHQPFYYIGCWPKHHTRVYTLSIFHRHPSLIIPICTCLFHRDLVLKLSSYNANNVNANNVNTSRNLYLSIPNITTSHTHISLLEPHLPEAKRKKYIYILSSTPPHQVKHLLPTCPHFLTTFPTPVKQSSTSPNTPEGVTYLPSISILPRLGPGPVVGLGEAVLLHPASPAPPVLRVVPPSRHPAHLDLAPGVLAQEGVGPGVDFGAALAAGPGCHVDGGHFVCLFVCLSVCLSVVKLFGVVGLEVVVTVMIVMLKRGELGWGWGERVGGLVKYTFVGVIPTA</sequence>
<accession>A0AA40DGV7</accession>